<dbReference type="Proteomes" id="UP001343724">
    <property type="component" value="Unassembled WGS sequence"/>
</dbReference>
<dbReference type="RefSeq" id="WP_326455203.1">
    <property type="nucleotide sequence ID" value="NZ_JAYMFH010000023.1"/>
</dbReference>
<dbReference type="Pfam" id="PF00580">
    <property type="entry name" value="UvrD-helicase"/>
    <property type="match status" value="1"/>
</dbReference>
<dbReference type="InterPro" id="IPR000212">
    <property type="entry name" value="DNA_helicase_UvrD/REP"/>
</dbReference>
<protein>
    <submittedName>
        <fullName evidence="8">UvrD-helicase domain-containing protein</fullName>
    </submittedName>
</protein>
<dbReference type="InterPro" id="IPR027417">
    <property type="entry name" value="P-loop_NTPase"/>
</dbReference>
<dbReference type="Gene3D" id="3.40.50.300">
    <property type="entry name" value="P-loop containing nucleotide triphosphate hydrolases"/>
    <property type="match status" value="1"/>
</dbReference>
<keyword evidence="5" id="KW-0238">DNA-binding</keyword>
<dbReference type="Gene3D" id="1.10.10.160">
    <property type="match status" value="1"/>
</dbReference>
<keyword evidence="3 6" id="KW-0347">Helicase</keyword>
<keyword evidence="4 6" id="KW-0067">ATP-binding</keyword>
<evidence type="ECO:0000256" key="6">
    <source>
        <dbReference type="PROSITE-ProRule" id="PRU00560"/>
    </source>
</evidence>
<feature type="binding site" evidence="6">
    <location>
        <begin position="20"/>
        <end position="27"/>
    </location>
    <ligand>
        <name>ATP</name>
        <dbReference type="ChEBI" id="CHEBI:30616"/>
    </ligand>
</feature>
<evidence type="ECO:0000256" key="4">
    <source>
        <dbReference type="ARBA" id="ARBA00022840"/>
    </source>
</evidence>
<keyword evidence="2 6" id="KW-0378">Hydrolase</keyword>
<dbReference type="PANTHER" id="PTHR11070:SF2">
    <property type="entry name" value="ATP-DEPENDENT DNA HELICASE SRS2"/>
    <property type="match status" value="1"/>
</dbReference>
<gene>
    <name evidence="8" type="ORF">VJ920_11475</name>
</gene>
<evidence type="ECO:0000256" key="1">
    <source>
        <dbReference type="ARBA" id="ARBA00022741"/>
    </source>
</evidence>
<dbReference type="PROSITE" id="PS51198">
    <property type="entry name" value="UVRD_HELICASE_ATP_BIND"/>
    <property type="match status" value="1"/>
</dbReference>
<comment type="caution">
    <text evidence="8">The sequence shown here is derived from an EMBL/GenBank/DDBJ whole genome shotgun (WGS) entry which is preliminary data.</text>
</comment>
<organism evidence="8 9">
    <name type="scientific">Adlercreutzia shanghongiae</name>
    <dbReference type="NCBI Taxonomy" id="3111773"/>
    <lineage>
        <taxon>Bacteria</taxon>
        <taxon>Bacillati</taxon>
        <taxon>Actinomycetota</taxon>
        <taxon>Coriobacteriia</taxon>
        <taxon>Eggerthellales</taxon>
        <taxon>Eggerthellaceae</taxon>
        <taxon>Adlercreutzia</taxon>
    </lineage>
</organism>
<accession>A0ABU6J1A1</accession>
<keyword evidence="1 6" id="KW-0547">Nucleotide-binding</keyword>
<sequence>MTELVNEIAAFDGRIAKVAGPVRSGKTEALIRRAAACVAEGCAPEDILIETSTAEAARLARRRLAAALEAAGVADAKAASEAVVIATAQQICLAVLETPEAREATGRAPRVLTPFEYNFFLEDMKTLGTPIRRLRSVLNHFKVQWCALAPEDEWVTPGEERETLDHARRLLTTTGAMLADEAAYLCGTYLQSDAGACARQQFAHVLADDFQNLSLAQQTCLCLLARDQVIVAGNSEETVACATDFPAPEGFDTFDTLRRGVTTFTLETAFGNPNITDFCDSVAAAGNENALTAMTREGVIRDIATVKWNTPDDEFNGVTRYLFAVNAENPEAPQSGICLVAPTKQWAHAFSQMLVKRGFAVSSLGFERLTGDPRDMSRARALVAYTSLNLLADPEDLFAWRAWLGFGNYLTYSDGWNFLLNWCDEHKKGIFDALEAASAARDAGDAEPFPRGERLAERYDAGRELIAAHSARRGHALLAAVGAEGLRDFAALSARIVGDEDAATLYALMRETQFNPVHEDDPRTVRVSSYEQMCGCSYRAVYAVGCVDGYVPARDAFEVVSTDADRARVLEDSRRAFVAGVSKASDTLMFSTFSKAPLELAERTKMQVSRVRMEAGERIATLRPTCFLEQAGAAAPITLGGQALLADMGID</sequence>
<evidence type="ECO:0000313" key="8">
    <source>
        <dbReference type="EMBL" id="MEC4295924.1"/>
    </source>
</evidence>
<dbReference type="InterPro" id="IPR013986">
    <property type="entry name" value="DExx_box_DNA_helicase_dom_sf"/>
</dbReference>
<proteinExistence type="predicted"/>
<evidence type="ECO:0000313" key="9">
    <source>
        <dbReference type="Proteomes" id="UP001343724"/>
    </source>
</evidence>
<dbReference type="PANTHER" id="PTHR11070">
    <property type="entry name" value="UVRD / RECB / PCRA DNA HELICASE FAMILY MEMBER"/>
    <property type="match status" value="1"/>
</dbReference>
<name>A0ABU6J1A1_9ACTN</name>
<evidence type="ECO:0000256" key="2">
    <source>
        <dbReference type="ARBA" id="ARBA00022801"/>
    </source>
</evidence>
<dbReference type="InterPro" id="IPR014016">
    <property type="entry name" value="UvrD-like_ATP-bd"/>
</dbReference>
<keyword evidence="9" id="KW-1185">Reference proteome</keyword>
<evidence type="ECO:0000256" key="5">
    <source>
        <dbReference type="ARBA" id="ARBA00023125"/>
    </source>
</evidence>
<evidence type="ECO:0000259" key="7">
    <source>
        <dbReference type="PROSITE" id="PS51198"/>
    </source>
</evidence>
<feature type="domain" description="UvrD-like helicase ATP-binding" evidence="7">
    <location>
        <begin position="1"/>
        <end position="273"/>
    </location>
</feature>
<dbReference type="EMBL" id="JAYMFH010000023">
    <property type="protein sequence ID" value="MEC4295924.1"/>
    <property type="molecule type" value="Genomic_DNA"/>
</dbReference>
<dbReference type="SUPFAM" id="SSF52540">
    <property type="entry name" value="P-loop containing nucleoside triphosphate hydrolases"/>
    <property type="match status" value="1"/>
</dbReference>
<reference evidence="8 9" key="1">
    <citation type="submission" date="2024-01" db="EMBL/GenBank/DDBJ databases">
        <title>novel species in genus Adlercreutzia.</title>
        <authorList>
            <person name="Liu X."/>
        </authorList>
    </citation>
    <scope>NUCLEOTIDE SEQUENCE [LARGE SCALE GENOMIC DNA]</scope>
    <source>
        <strain evidence="8 9">R22</strain>
    </source>
</reference>
<evidence type="ECO:0000256" key="3">
    <source>
        <dbReference type="ARBA" id="ARBA00022806"/>
    </source>
</evidence>